<keyword evidence="3" id="KW-1185">Reference proteome</keyword>
<dbReference type="Gene3D" id="2.60.120.10">
    <property type="entry name" value="Jelly Rolls"/>
    <property type="match status" value="1"/>
</dbReference>
<evidence type="ECO:0000313" key="3">
    <source>
        <dbReference type="Proteomes" id="UP000030907"/>
    </source>
</evidence>
<accession>A0A0A7PEG0</accession>
<reference evidence="2 3" key="1">
    <citation type="journal article" date="2015" name="Int. J. Syst. Evol. Microbiol.">
        <title>Description of Sphingopyxis fribergensis sp. nov. - a soil bacterium with the ability to degrade styrene and phenylacetic acid.</title>
        <authorList>
            <person name="Oelschlagel M."/>
            <person name="Ruckert C."/>
            <person name="Kalinowski J."/>
            <person name="Schmidt G."/>
            <person name="Schlomann M."/>
            <person name="Tischler D."/>
        </authorList>
    </citation>
    <scope>NUCLEOTIDE SEQUENCE [LARGE SCALE GENOMIC DNA]</scope>
    <source>
        <strain evidence="2 3">Kp5.2</strain>
    </source>
</reference>
<gene>
    <name evidence="2" type="ORF">SKP52_07885</name>
</gene>
<dbReference type="KEGG" id="sphk:SKP52_07885"/>
<evidence type="ECO:0000259" key="1">
    <source>
        <dbReference type="Pfam" id="PF17954"/>
    </source>
</evidence>
<sequence>MTLASGHDNDNDALPIRTDARAVGATLRAGETAEYPLGRDRRAYLVPATGAIRIDDVRVNARDGAAISDLDVIRITAIENSEIVLVDAA</sequence>
<evidence type="ECO:0000313" key="2">
    <source>
        <dbReference type="EMBL" id="AJA08496.1"/>
    </source>
</evidence>
<dbReference type="AlphaFoldDB" id="A0A0A7PEG0"/>
<dbReference type="STRING" id="1515612.SKP52_07885"/>
<feature type="domain" description="Quercetin 2,3-dioxygenase C-terminal cupin" evidence="1">
    <location>
        <begin position="4"/>
        <end position="87"/>
    </location>
</feature>
<dbReference type="Proteomes" id="UP000030907">
    <property type="component" value="Chromosome"/>
</dbReference>
<dbReference type="SUPFAM" id="SSF51182">
    <property type="entry name" value="RmlC-like cupins"/>
    <property type="match status" value="1"/>
</dbReference>
<dbReference type="HOGENOM" id="CLU_189917_0_0_5"/>
<dbReference type="Pfam" id="PF17954">
    <property type="entry name" value="Pirin_C_2"/>
    <property type="match status" value="1"/>
</dbReference>
<dbReference type="EMBL" id="CP009122">
    <property type="protein sequence ID" value="AJA08496.1"/>
    <property type="molecule type" value="Genomic_DNA"/>
</dbReference>
<dbReference type="InterPro" id="IPR014710">
    <property type="entry name" value="RmlC-like_jellyroll"/>
</dbReference>
<name>A0A0A7PEG0_9SPHN</name>
<organism evidence="2 3">
    <name type="scientific">Sphingopyxis fribergensis</name>
    <dbReference type="NCBI Taxonomy" id="1515612"/>
    <lineage>
        <taxon>Bacteria</taxon>
        <taxon>Pseudomonadati</taxon>
        <taxon>Pseudomonadota</taxon>
        <taxon>Alphaproteobacteria</taxon>
        <taxon>Sphingomonadales</taxon>
        <taxon>Sphingomonadaceae</taxon>
        <taxon>Sphingopyxis</taxon>
    </lineage>
</organism>
<proteinExistence type="predicted"/>
<dbReference type="InterPro" id="IPR041602">
    <property type="entry name" value="Quercetinase_C"/>
</dbReference>
<protein>
    <recommendedName>
        <fullName evidence="1">Quercetin 2,3-dioxygenase C-terminal cupin domain-containing protein</fullName>
    </recommendedName>
</protein>
<dbReference type="InterPro" id="IPR011051">
    <property type="entry name" value="RmlC_Cupin_sf"/>
</dbReference>